<sequence>MFFSDKQKNKVEFYALVYVISFLLPFPASLYSVALSQLGGVALWLIGSITYMIVYLRVVSELPKEDRYFVTWGQASYFPQLLFKVAPVLIFILLCLLGSL</sequence>
<keyword evidence="1" id="KW-1133">Transmembrane helix</keyword>
<accession>A0ABN0NHX2</accession>
<reference evidence="2" key="1">
    <citation type="journal article" date="2012" name="J. Bacteriol.">
        <title>Genome sequences of type strains of seven species of the marine bacterium Pseudoalteromonas.</title>
        <authorList>
            <person name="Xie B.B."/>
            <person name="Shu Y.L."/>
            <person name="Qin Q.L."/>
            <person name="Rong J.C."/>
            <person name="Zhang X.Y."/>
            <person name="Chen X.L."/>
            <person name="Shi M."/>
            <person name="He H.L."/>
            <person name="Zhou B.C."/>
            <person name="Zhang Y.Z."/>
        </authorList>
    </citation>
    <scope>NUCLEOTIDE SEQUENCE [LARGE SCALE GENOMIC DNA]</scope>
    <source>
        <strain evidence="2">NCIMB 2128</strain>
    </source>
</reference>
<evidence type="ECO:0000256" key="1">
    <source>
        <dbReference type="SAM" id="Phobius"/>
    </source>
</evidence>
<comment type="caution">
    <text evidence="2">The sequence shown here is derived from an EMBL/GenBank/DDBJ whole genome shotgun (WGS) entry which is preliminary data.</text>
</comment>
<keyword evidence="1" id="KW-0472">Membrane</keyword>
<evidence type="ECO:0000313" key="3">
    <source>
        <dbReference type="Proteomes" id="UP000016534"/>
    </source>
</evidence>
<organism evidence="2 3">
    <name type="scientific">Pseudoalteromonas undina</name>
    <dbReference type="NCBI Taxonomy" id="43660"/>
    <lineage>
        <taxon>Bacteria</taxon>
        <taxon>Pseudomonadati</taxon>
        <taxon>Pseudomonadota</taxon>
        <taxon>Gammaproteobacteria</taxon>
        <taxon>Alteromonadales</taxon>
        <taxon>Pseudoalteromonadaceae</taxon>
        <taxon>Pseudoalteromonas</taxon>
    </lineage>
</organism>
<proteinExistence type="predicted"/>
<dbReference type="Proteomes" id="UP000016534">
    <property type="component" value="Unassembled WGS sequence"/>
</dbReference>
<reference evidence="2" key="2">
    <citation type="submission" date="2013-04" db="EMBL/GenBank/DDBJ databases">
        <title>Genome sequence of Pseudoalteromonas undina.</title>
        <authorList>
            <person name="Xie B.-B."/>
            <person name="Rong J.-C."/>
            <person name="Qin Q.-L."/>
            <person name="Shu Y.-L."/>
            <person name="Zhang Y.-Z."/>
        </authorList>
    </citation>
    <scope>NUCLEOTIDE SEQUENCE</scope>
    <source>
        <strain evidence="2">NCIMB 2128</strain>
    </source>
</reference>
<keyword evidence="3" id="KW-1185">Reference proteome</keyword>
<gene>
    <name evidence="2" type="ORF">PUND_08484</name>
</gene>
<feature type="transmembrane region" description="Helical" evidence="1">
    <location>
        <begin position="81"/>
        <end position="99"/>
    </location>
</feature>
<dbReference type="EMBL" id="AHCF02000017">
    <property type="protein sequence ID" value="ERG61133.1"/>
    <property type="molecule type" value="Genomic_DNA"/>
</dbReference>
<feature type="transmembrane region" description="Helical" evidence="1">
    <location>
        <begin position="41"/>
        <end position="60"/>
    </location>
</feature>
<keyword evidence="1" id="KW-0812">Transmembrane</keyword>
<protein>
    <submittedName>
        <fullName evidence="2">Uncharacterized protein</fullName>
    </submittedName>
</protein>
<feature type="transmembrane region" description="Helical" evidence="1">
    <location>
        <begin position="12"/>
        <end position="35"/>
    </location>
</feature>
<name>A0ABN0NHX2_9GAMM</name>
<evidence type="ECO:0000313" key="2">
    <source>
        <dbReference type="EMBL" id="ERG61133.1"/>
    </source>
</evidence>